<accession>A0A921AW82</accession>
<gene>
    <name evidence="2" type="ORF">K8W16_07615</name>
</gene>
<evidence type="ECO:0000313" key="3">
    <source>
        <dbReference type="Proteomes" id="UP000698963"/>
    </source>
</evidence>
<protein>
    <submittedName>
        <fullName evidence="2">Uncharacterized protein</fullName>
    </submittedName>
</protein>
<reference evidence="2" key="1">
    <citation type="journal article" date="2021" name="PeerJ">
        <title>Extensive microbial diversity within the chicken gut microbiome revealed by metagenomics and culture.</title>
        <authorList>
            <person name="Gilroy R."/>
            <person name="Ravi A."/>
            <person name="Getino M."/>
            <person name="Pursley I."/>
            <person name="Horton D.L."/>
            <person name="Alikhan N.F."/>
            <person name="Baker D."/>
            <person name="Gharbi K."/>
            <person name="Hall N."/>
            <person name="Watson M."/>
            <person name="Adriaenssens E.M."/>
            <person name="Foster-Nyarko E."/>
            <person name="Jarju S."/>
            <person name="Secka A."/>
            <person name="Antonio M."/>
            <person name="Oren A."/>
            <person name="Chaudhuri R.R."/>
            <person name="La Ragione R."/>
            <person name="Hildebrand F."/>
            <person name="Pallen M.J."/>
        </authorList>
    </citation>
    <scope>NUCLEOTIDE SEQUENCE</scope>
    <source>
        <strain evidence="2">ChiGjej2B2-19336</strain>
    </source>
</reference>
<organism evidence="2 3">
    <name type="scientific">Mailhella massiliensis</name>
    <dbReference type="NCBI Taxonomy" id="1903261"/>
    <lineage>
        <taxon>Bacteria</taxon>
        <taxon>Pseudomonadati</taxon>
        <taxon>Thermodesulfobacteriota</taxon>
        <taxon>Desulfovibrionia</taxon>
        <taxon>Desulfovibrionales</taxon>
        <taxon>Desulfovibrionaceae</taxon>
        <taxon>Mailhella</taxon>
    </lineage>
</organism>
<reference evidence="2" key="2">
    <citation type="submission" date="2021-09" db="EMBL/GenBank/DDBJ databases">
        <authorList>
            <person name="Gilroy R."/>
        </authorList>
    </citation>
    <scope>NUCLEOTIDE SEQUENCE</scope>
    <source>
        <strain evidence="2">ChiGjej2B2-19336</strain>
    </source>
</reference>
<sequence length="202" mass="22123">MSADVMGTLPAHPRTALRQSVGALIEAAGFSGRVYLNPEEPWDAPSFPSVGVYVMSEQAAESDLSPRPDSREAELAVDILEAVRGHDLPLDDRIEALEFLVARALTFEAVDREFTARGGRLEDFEYSGMELGKADNGEITVACLTLTFTAFYRMPPREGTVDLFRTGYIEWDLADGVNHPDGRKEATDIVTLPQDGDESKGE</sequence>
<dbReference type="RefSeq" id="WP_304122551.1">
    <property type="nucleotide sequence ID" value="NZ_DYZA01000154.1"/>
</dbReference>
<feature type="region of interest" description="Disordered" evidence="1">
    <location>
        <begin position="180"/>
        <end position="202"/>
    </location>
</feature>
<proteinExistence type="predicted"/>
<evidence type="ECO:0000313" key="2">
    <source>
        <dbReference type="EMBL" id="HJD97497.1"/>
    </source>
</evidence>
<dbReference type="EMBL" id="DYZA01000154">
    <property type="protein sequence ID" value="HJD97497.1"/>
    <property type="molecule type" value="Genomic_DNA"/>
</dbReference>
<name>A0A921AW82_9BACT</name>
<dbReference type="AlphaFoldDB" id="A0A921AW82"/>
<comment type="caution">
    <text evidence="2">The sequence shown here is derived from an EMBL/GenBank/DDBJ whole genome shotgun (WGS) entry which is preliminary data.</text>
</comment>
<dbReference type="Proteomes" id="UP000698963">
    <property type="component" value="Unassembled WGS sequence"/>
</dbReference>
<evidence type="ECO:0000256" key="1">
    <source>
        <dbReference type="SAM" id="MobiDB-lite"/>
    </source>
</evidence>